<feature type="domain" description="Ion transport" evidence="6">
    <location>
        <begin position="16"/>
        <end position="283"/>
    </location>
</feature>
<dbReference type="EMBL" id="JARO02016332">
    <property type="protein sequence ID" value="KPP57471.1"/>
    <property type="molecule type" value="Genomic_DNA"/>
</dbReference>
<evidence type="ECO:0000256" key="4">
    <source>
        <dbReference type="ARBA" id="ARBA00023136"/>
    </source>
</evidence>
<gene>
    <name evidence="7" type="ORF">Z043_124799</name>
</gene>
<dbReference type="InterPro" id="IPR005821">
    <property type="entry name" value="Ion_trans_dom"/>
</dbReference>
<dbReference type="SUPFAM" id="SSF81324">
    <property type="entry name" value="Voltage-gated potassium channels"/>
    <property type="match status" value="1"/>
</dbReference>
<sequence length="283" mass="31474">KTSKGQELLCSHLCSVLVTDIVLNFRTTYVSTSGQVVYDARAICVHYATTWLFVDLIAALPFDLLYAFNVSVYFGVHLLKTVRLLRLLRLLQKLERYSQYSAVVLTLLMSMFALLAHWMACVWYFIGRREIENNSPGSWDIGQWSRRTADNLKSWLHELAKRLGTPYFLSPITSLLGASDPLHPTATHNSSRWNASGAELLAQDSWNSSQWNLTGVTPGQTTSPTETQLNEIGAELRGGPSVRSSYVTSLYFALSSLTSVGFGNVSANTDSEKIFSICTMLIG</sequence>
<feature type="non-terminal residue" evidence="7">
    <location>
        <position position="283"/>
    </location>
</feature>
<dbReference type="InterPro" id="IPR050818">
    <property type="entry name" value="KCNH_animal-type"/>
</dbReference>
<evidence type="ECO:0000256" key="3">
    <source>
        <dbReference type="ARBA" id="ARBA00022989"/>
    </source>
</evidence>
<evidence type="ECO:0000256" key="5">
    <source>
        <dbReference type="SAM" id="Phobius"/>
    </source>
</evidence>
<evidence type="ECO:0000313" key="7">
    <source>
        <dbReference type="EMBL" id="KPP57471.1"/>
    </source>
</evidence>
<comment type="caution">
    <text evidence="7">The sequence shown here is derived from an EMBL/GenBank/DDBJ whole genome shotgun (WGS) entry which is preliminary data.</text>
</comment>
<dbReference type="AlphaFoldDB" id="A0A0P7TJ19"/>
<reference evidence="7 8" key="1">
    <citation type="submission" date="2015-08" db="EMBL/GenBank/DDBJ databases">
        <title>The genome of the Asian arowana (Scleropages formosus).</title>
        <authorList>
            <person name="Tan M.H."/>
            <person name="Gan H.M."/>
            <person name="Croft L.J."/>
            <person name="Austin C.M."/>
        </authorList>
    </citation>
    <scope>NUCLEOTIDE SEQUENCE [LARGE SCALE GENOMIC DNA]</scope>
    <source>
        <strain evidence="7">Aro1</strain>
    </source>
</reference>
<feature type="non-terminal residue" evidence="7">
    <location>
        <position position="1"/>
    </location>
</feature>
<dbReference type="PRINTS" id="PR01463">
    <property type="entry name" value="EAGCHANLFMLY"/>
</dbReference>
<organism evidence="7 8">
    <name type="scientific">Scleropages formosus</name>
    <name type="common">Asian bonytongue</name>
    <name type="synonym">Osteoglossum formosum</name>
    <dbReference type="NCBI Taxonomy" id="113540"/>
    <lineage>
        <taxon>Eukaryota</taxon>
        <taxon>Metazoa</taxon>
        <taxon>Chordata</taxon>
        <taxon>Craniata</taxon>
        <taxon>Vertebrata</taxon>
        <taxon>Euteleostomi</taxon>
        <taxon>Actinopterygii</taxon>
        <taxon>Neopterygii</taxon>
        <taxon>Teleostei</taxon>
        <taxon>Osteoglossocephala</taxon>
        <taxon>Osteoglossomorpha</taxon>
        <taxon>Osteoglossiformes</taxon>
        <taxon>Osteoglossidae</taxon>
        <taxon>Scleropages</taxon>
    </lineage>
</organism>
<evidence type="ECO:0000256" key="1">
    <source>
        <dbReference type="ARBA" id="ARBA00004141"/>
    </source>
</evidence>
<dbReference type="Proteomes" id="UP000034805">
    <property type="component" value="Unassembled WGS sequence"/>
</dbReference>
<evidence type="ECO:0000256" key="2">
    <source>
        <dbReference type="ARBA" id="ARBA00022692"/>
    </source>
</evidence>
<keyword evidence="4 5" id="KW-0472">Membrane</keyword>
<keyword evidence="2 5" id="KW-0812">Transmembrane</keyword>
<name>A0A0P7TJ19_SCLFO</name>
<proteinExistence type="predicted"/>
<dbReference type="PANTHER" id="PTHR10217:SF641">
    <property type="entry name" value="POTASSIUM VOLTAGE-GATED CHANNEL SUBFAMILY H MEMBER 3 ISOFORM X1"/>
    <property type="match status" value="1"/>
</dbReference>
<evidence type="ECO:0000313" key="8">
    <source>
        <dbReference type="Proteomes" id="UP000034805"/>
    </source>
</evidence>
<feature type="transmembrane region" description="Helical" evidence="5">
    <location>
        <begin position="100"/>
        <end position="126"/>
    </location>
</feature>
<accession>A0A0P7TJ19</accession>
<keyword evidence="3 5" id="KW-1133">Transmembrane helix</keyword>
<dbReference type="InterPro" id="IPR003938">
    <property type="entry name" value="K_chnl_volt-dep_EAG/ELK/ERG"/>
</dbReference>
<dbReference type="PANTHER" id="PTHR10217">
    <property type="entry name" value="VOLTAGE AND LIGAND GATED POTASSIUM CHANNEL"/>
    <property type="match status" value="1"/>
</dbReference>
<dbReference type="GO" id="GO:0042391">
    <property type="term" value="P:regulation of membrane potential"/>
    <property type="evidence" value="ECO:0007669"/>
    <property type="project" value="TreeGrafter"/>
</dbReference>
<comment type="subcellular location">
    <subcellularLocation>
        <location evidence="1">Membrane</location>
        <topology evidence="1">Multi-pass membrane protein</topology>
    </subcellularLocation>
</comment>
<protein>
    <recommendedName>
        <fullName evidence="6">Ion transport domain-containing protein</fullName>
    </recommendedName>
</protein>
<dbReference type="Gene3D" id="1.10.287.70">
    <property type="match status" value="1"/>
</dbReference>
<dbReference type="GO" id="GO:0005886">
    <property type="term" value="C:plasma membrane"/>
    <property type="evidence" value="ECO:0007669"/>
    <property type="project" value="TreeGrafter"/>
</dbReference>
<evidence type="ECO:0000259" key="6">
    <source>
        <dbReference type="Pfam" id="PF00520"/>
    </source>
</evidence>
<feature type="transmembrane region" description="Helical" evidence="5">
    <location>
        <begin position="56"/>
        <end position="79"/>
    </location>
</feature>
<dbReference type="GO" id="GO:0005249">
    <property type="term" value="F:voltage-gated potassium channel activity"/>
    <property type="evidence" value="ECO:0007669"/>
    <property type="project" value="InterPro"/>
</dbReference>
<dbReference type="Pfam" id="PF00520">
    <property type="entry name" value="Ion_trans"/>
    <property type="match status" value="1"/>
</dbReference>